<feature type="non-terminal residue" evidence="1">
    <location>
        <position position="72"/>
    </location>
</feature>
<sequence length="72" mass="7815">MEKPPHLFLNADGIKQKSARASAMNTDASRANLVTAKLGGQPMQSLSASTALVNSQQPYPLQLQTHRIQTVR</sequence>
<proteinExistence type="predicted"/>
<gene>
    <name evidence="1" type="ORF">METZ01_LOCUS489054</name>
</gene>
<name>A0A383CVY5_9ZZZZ</name>
<organism evidence="1">
    <name type="scientific">marine metagenome</name>
    <dbReference type="NCBI Taxonomy" id="408172"/>
    <lineage>
        <taxon>unclassified sequences</taxon>
        <taxon>metagenomes</taxon>
        <taxon>ecological metagenomes</taxon>
    </lineage>
</organism>
<reference evidence="1" key="1">
    <citation type="submission" date="2018-05" db="EMBL/GenBank/DDBJ databases">
        <authorList>
            <person name="Lanie J.A."/>
            <person name="Ng W.-L."/>
            <person name="Kazmierczak K.M."/>
            <person name="Andrzejewski T.M."/>
            <person name="Davidsen T.M."/>
            <person name="Wayne K.J."/>
            <person name="Tettelin H."/>
            <person name="Glass J.I."/>
            <person name="Rusch D."/>
            <person name="Podicherti R."/>
            <person name="Tsui H.-C.T."/>
            <person name="Winkler M.E."/>
        </authorList>
    </citation>
    <scope>NUCLEOTIDE SEQUENCE</scope>
</reference>
<dbReference type="AlphaFoldDB" id="A0A383CVY5"/>
<evidence type="ECO:0000313" key="1">
    <source>
        <dbReference type="EMBL" id="SVE36200.1"/>
    </source>
</evidence>
<accession>A0A383CVY5</accession>
<protein>
    <submittedName>
        <fullName evidence="1">Uncharacterized protein</fullName>
    </submittedName>
</protein>
<dbReference type="EMBL" id="UINC01212047">
    <property type="protein sequence ID" value="SVE36200.1"/>
    <property type="molecule type" value="Genomic_DNA"/>
</dbReference>